<dbReference type="InterPro" id="IPR010982">
    <property type="entry name" value="Lambda_DNA-bd_dom_sf"/>
</dbReference>
<dbReference type="AlphaFoldDB" id="A0A160P9C6"/>
<dbReference type="InterPro" id="IPR001387">
    <property type="entry name" value="Cro/C1-type_HTH"/>
</dbReference>
<evidence type="ECO:0000256" key="1">
    <source>
        <dbReference type="SAM" id="MobiDB-lite"/>
    </source>
</evidence>
<dbReference type="Proteomes" id="UP000217676">
    <property type="component" value="Chromosome"/>
</dbReference>
<evidence type="ECO:0000313" key="4">
    <source>
        <dbReference type="Proteomes" id="UP000217676"/>
    </source>
</evidence>
<feature type="compositionally biased region" description="Basic and acidic residues" evidence="1">
    <location>
        <begin position="20"/>
        <end position="37"/>
    </location>
</feature>
<dbReference type="KEGG" id="slau:SLA_7200"/>
<reference evidence="3 4" key="1">
    <citation type="journal article" date="2016" name="Genome Announc.">
        <title>Complete Genome Sequence of Thiostrepton-Producing Streptomyces laurentii ATCC 31255.</title>
        <authorList>
            <person name="Doi K."/>
            <person name="Fujino Y."/>
            <person name="Nagayoshi Y."/>
            <person name="Ohshima T."/>
            <person name="Ogata S."/>
        </authorList>
    </citation>
    <scope>NUCLEOTIDE SEQUENCE [LARGE SCALE GENOMIC DNA]</scope>
    <source>
        <strain evidence="3 4">ATCC 31255</strain>
    </source>
</reference>
<keyword evidence="4" id="KW-1185">Reference proteome</keyword>
<accession>A0A160P9C6</accession>
<dbReference type="Gene3D" id="1.10.260.40">
    <property type="entry name" value="lambda repressor-like DNA-binding domains"/>
    <property type="match status" value="1"/>
</dbReference>
<sequence length="337" mass="37895">MGVTEPLPDIRGTGCEAGEDEHVRGGRKAESSGHLPREAGQPWAGQVMGFAGQLKAWRKIAGHRRGRRVTQDECATAVGRSARWWRNLERGDGRTRLDREQCRRLADLLRLDRDERAALLLYNNLATTAESGPVDPRVHSSLRLLVDQQMPRPAYLCDPYWNILASNASMAEWWPWVLEPRANLMRWALLDPEARTQYHAWEQHAAEYVKMLKFALARSDAAELLALIGDVCEDPDVRHIWETTTELTKTRDGHLFRMSVPIMGQEPIEVVSHVLHPAALPNCRMVVITWSANEEAEDEARELDTVPTGPRAQAQFQQARSTGTAPNCACSKVELTA</sequence>
<organism evidence="3 4">
    <name type="scientific">Streptomyces laurentii</name>
    <dbReference type="NCBI Taxonomy" id="39478"/>
    <lineage>
        <taxon>Bacteria</taxon>
        <taxon>Bacillati</taxon>
        <taxon>Actinomycetota</taxon>
        <taxon>Actinomycetes</taxon>
        <taxon>Kitasatosporales</taxon>
        <taxon>Streptomycetaceae</taxon>
        <taxon>Streptomyces</taxon>
    </lineage>
</organism>
<proteinExistence type="predicted"/>
<dbReference type="PANTHER" id="PTHR35010:SF2">
    <property type="entry name" value="BLL4672 PROTEIN"/>
    <property type="match status" value="1"/>
</dbReference>
<name>A0A160P9C6_STRLU</name>
<gene>
    <name evidence="3" type="ORF">SLA_7200</name>
</gene>
<dbReference type="InterPro" id="IPR041413">
    <property type="entry name" value="MLTR_LBD"/>
</dbReference>
<dbReference type="EMBL" id="AP017424">
    <property type="protein sequence ID" value="BAU88066.1"/>
    <property type="molecule type" value="Genomic_DNA"/>
</dbReference>
<dbReference type="CDD" id="cd00093">
    <property type="entry name" value="HTH_XRE"/>
    <property type="match status" value="1"/>
</dbReference>
<dbReference type="GO" id="GO:0003677">
    <property type="term" value="F:DNA binding"/>
    <property type="evidence" value="ECO:0007669"/>
    <property type="project" value="InterPro"/>
</dbReference>
<dbReference type="Gene3D" id="3.30.450.180">
    <property type="match status" value="1"/>
</dbReference>
<protein>
    <recommendedName>
        <fullName evidence="2">MmyB-like transcription regulator ligand binding domain-containing protein</fullName>
    </recommendedName>
</protein>
<evidence type="ECO:0000313" key="3">
    <source>
        <dbReference type="EMBL" id="BAU88066.1"/>
    </source>
</evidence>
<feature type="region of interest" description="Disordered" evidence="1">
    <location>
        <begin position="1"/>
        <end position="40"/>
    </location>
</feature>
<dbReference type="SUPFAM" id="SSF47413">
    <property type="entry name" value="lambda repressor-like DNA-binding domains"/>
    <property type="match status" value="1"/>
</dbReference>
<evidence type="ECO:0000259" key="2">
    <source>
        <dbReference type="Pfam" id="PF17765"/>
    </source>
</evidence>
<feature type="domain" description="MmyB-like transcription regulator ligand binding" evidence="2">
    <location>
        <begin position="138"/>
        <end position="303"/>
    </location>
</feature>
<dbReference type="PANTHER" id="PTHR35010">
    <property type="entry name" value="BLL4672 PROTEIN-RELATED"/>
    <property type="match status" value="1"/>
</dbReference>
<dbReference type="Pfam" id="PF17765">
    <property type="entry name" value="MLTR_LBD"/>
    <property type="match status" value="1"/>
</dbReference>
<dbReference type="Pfam" id="PF13560">
    <property type="entry name" value="HTH_31"/>
    <property type="match status" value="1"/>
</dbReference>